<dbReference type="EC" id="1.14.11.2" evidence="5"/>
<keyword evidence="7" id="KW-0479">Metal-binding</keyword>
<feature type="domain" description="Fe2OG dioxygenase" evidence="22">
    <location>
        <begin position="111"/>
        <end position="233"/>
    </location>
</feature>
<evidence type="ECO:0000256" key="13">
    <source>
        <dbReference type="ARBA" id="ARBA00023002"/>
    </source>
</evidence>
<evidence type="ECO:0000313" key="24">
    <source>
        <dbReference type="Proteomes" id="UP000288805"/>
    </source>
</evidence>
<dbReference type="CDD" id="cd00167">
    <property type="entry name" value="SANT"/>
    <property type="match status" value="1"/>
</dbReference>
<evidence type="ECO:0000256" key="5">
    <source>
        <dbReference type="ARBA" id="ARBA00012269"/>
    </source>
</evidence>
<dbReference type="PROSITE" id="PS50090">
    <property type="entry name" value="MYB_LIKE"/>
    <property type="match status" value="1"/>
</dbReference>
<dbReference type="Pfam" id="PF00249">
    <property type="entry name" value="Myb_DNA-binding"/>
    <property type="match status" value="1"/>
</dbReference>
<dbReference type="InterPro" id="IPR015495">
    <property type="entry name" value="Myb_TF_plants"/>
</dbReference>
<dbReference type="InterPro" id="IPR009057">
    <property type="entry name" value="Homeodomain-like_sf"/>
</dbReference>
<protein>
    <recommendedName>
        <fullName evidence="5">procollagen-proline 4-dioxygenase</fullName>
        <ecNumber evidence="5">1.14.11.2</ecNumber>
    </recommendedName>
</protein>
<dbReference type="Gene3D" id="1.10.10.60">
    <property type="entry name" value="Homeodomain-like"/>
    <property type="match status" value="2"/>
</dbReference>
<keyword evidence="9" id="KW-0256">Endoplasmic reticulum</keyword>
<dbReference type="Pfam" id="PF13640">
    <property type="entry name" value="2OG-FeII_Oxy_3"/>
    <property type="match status" value="1"/>
</dbReference>
<dbReference type="InterPro" id="IPR001005">
    <property type="entry name" value="SANT/Myb"/>
</dbReference>
<keyword evidence="18" id="KW-0539">Nucleus</keyword>
<keyword evidence="17" id="KW-0325">Glycoprotein</keyword>
<evidence type="ECO:0000256" key="6">
    <source>
        <dbReference type="ARBA" id="ARBA00022692"/>
    </source>
</evidence>
<feature type="domain" description="HTH myb-type" evidence="21">
    <location>
        <begin position="294"/>
        <end position="349"/>
    </location>
</feature>
<reference evidence="23 24" key="1">
    <citation type="journal article" date="2018" name="PLoS Genet.">
        <title>Population sequencing reveals clonal diversity and ancestral inbreeding in the grapevine cultivar Chardonnay.</title>
        <authorList>
            <person name="Roach M.J."/>
            <person name="Johnson D.L."/>
            <person name="Bohlmann J."/>
            <person name="van Vuuren H.J."/>
            <person name="Jones S.J."/>
            <person name="Pretorius I.S."/>
            <person name="Schmidt S.A."/>
            <person name="Borneman A.R."/>
        </authorList>
    </citation>
    <scope>NUCLEOTIDE SEQUENCE [LARGE SCALE GENOMIC DNA]</scope>
    <source>
        <strain evidence="24">cv. Chardonnay</strain>
        <tissue evidence="23">Leaf</tissue>
    </source>
</reference>
<dbReference type="GO" id="GO:0005506">
    <property type="term" value="F:iron ion binding"/>
    <property type="evidence" value="ECO:0007669"/>
    <property type="project" value="InterPro"/>
</dbReference>
<evidence type="ECO:0000259" key="20">
    <source>
        <dbReference type="PROSITE" id="PS50090"/>
    </source>
</evidence>
<evidence type="ECO:0000256" key="18">
    <source>
        <dbReference type="ARBA" id="ARBA00023242"/>
    </source>
</evidence>
<dbReference type="EMBL" id="QGNW01000040">
    <property type="protein sequence ID" value="RVX08666.1"/>
    <property type="molecule type" value="Genomic_DNA"/>
</dbReference>
<feature type="domain" description="Myb-like" evidence="20">
    <location>
        <begin position="294"/>
        <end position="365"/>
    </location>
</feature>
<dbReference type="GO" id="GO:0031418">
    <property type="term" value="F:L-ascorbic acid binding"/>
    <property type="evidence" value="ECO:0007669"/>
    <property type="project" value="InterPro"/>
</dbReference>
<comment type="subcellular location">
    <subcellularLocation>
        <location evidence="3">Endoplasmic reticulum membrane</location>
        <topology evidence="3">Single-pass type II membrane protein</topology>
    </subcellularLocation>
    <subcellularLocation>
        <location evidence="2">Nucleus</location>
    </subcellularLocation>
</comment>
<evidence type="ECO:0000256" key="12">
    <source>
        <dbReference type="ARBA" id="ARBA00022989"/>
    </source>
</evidence>
<evidence type="ECO:0000256" key="14">
    <source>
        <dbReference type="ARBA" id="ARBA00023004"/>
    </source>
</evidence>
<keyword evidence="8" id="KW-0677">Repeat</keyword>
<dbReference type="GO" id="GO:0004656">
    <property type="term" value="F:procollagen-proline 4-dioxygenase activity"/>
    <property type="evidence" value="ECO:0007669"/>
    <property type="project" value="UniProtKB-EC"/>
</dbReference>
<evidence type="ECO:0000259" key="22">
    <source>
        <dbReference type="PROSITE" id="PS51471"/>
    </source>
</evidence>
<evidence type="ECO:0000256" key="15">
    <source>
        <dbReference type="ARBA" id="ARBA00023125"/>
    </source>
</evidence>
<dbReference type="PROSITE" id="PS51294">
    <property type="entry name" value="HTH_MYB"/>
    <property type="match status" value="2"/>
</dbReference>
<evidence type="ECO:0000313" key="23">
    <source>
        <dbReference type="EMBL" id="RVX08666.1"/>
    </source>
</evidence>
<dbReference type="SMART" id="SM00717">
    <property type="entry name" value="SANT"/>
    <property type="match status" value="1"/>
</dbReference>
<evidence type="ECO:0000256" key="19">
    <source>
        <dbReference type="ARBA" id="ARBA00049169"/>
    </source>
</evidence>
<dbReference type="AlphaFoldDB" id="A0A438JI79"/>
<organism evidence="23 24">
    <name type="scientific">Vitis vinifera</name>
    <name type="common">Grape</name>
    <dbReference type="NCBI Taxonomy" id="29760"/>
    <lineage>
        <taxon>Eukaryota</taxon>
        <taxon>Viridiplantae</taxon>
        <taxon>Streptophyta</taxon>
        <taxon>Embryophyta</taxon>
        <taxon>Tracheophyta</taxon>
        <taxon>Spermatophyta</taxon>
        <taxon>Magnoliopsida</taxon>
        <taxon>eudicotyledons</taxon>
        <taxon>Gunneridae</taxon>
        <taxon>Pentapetalae</taxon>
        <taxon>rosids</taxon>
        <taxon>Vitales</taxon>
        <taxon>Vitaceae</taxon>
        <taxon>Viteae</taxon>
        <taxon>Vitis</taxon>
    </lineage>
</organism>
<dbReference type="InterPro" id="IPR006620">
    <property type="entry name" value="Pro_4_hyd_alph"/>
</dbReference>
<dbReference type="SMART" id="SM00702">
    <property type="entry name" value="P4Hc"/>
    <property type="match status" value="1"/>
</dbReference>
<dbReference type="PANTHER" id="PTHR47994">
    <property type="entry name" value="F14D16.11-RELATED"/>
    <property type="match status" value="1"/>
</dbReference>
<dbReference type="InterPro" id="IPR005123">
    <property type="entry name" value="Oxoglu/Fe-dep_dioxygenase_dom"/>
</dbReference>
<dbReference type="InterPro" id="IPR044862">
    <property type="entry name" value="Pro_4_hyd_alph_FE2OG_OXY"/>
</dbReference>
<gene>
    <name evidence="23" type="primary">P4H7_1</name>
    <name evidence="23" type="ORF">CK203_010873</name>
</gene>
<dbReference type="GO" id="GO:0003677">
    <property type="term" value="F:DNA binding"/>
    <property type="evidence" value="ECO:0007669"/>
    <property type="project" value="UniProtKB-KW"/>
</dbReference>
<keyword evidence="10" id="KW-0223">Dioxygenase</keyword>
<comment type="catalytic activity">
    <reaction evidence="19">
        <text>L-prolyl-[collagen] + 2-oxoglutarate + O2 = trans-4-hydroxy-L-prolyl-[collagen] + succinate + CO2</text>
        <dbReference type="Rhea" id="RHEA:18945"/>
        <dbReference type="Rhea" id="RHEA-COMP:11676"/>
        <dbReference type="Rhea" id="RHEA-COMP:11680"/>
        <dbReference type="ChEBI" id="CHEBI:15379"/>
        <dbReference type="ChEBI" id="CHEBI:16526"/>
        <dbReference type="ChEBI" id="CHEBI:16810"/>
        <dbReference type="ChEBI" id="CHEBI:30031"/>
        <dbReference type="ChEBI" id="CHEBI:50342"/>
        <dbReference type="ChEBI" id="CHEBI:61965"/>
        <dbReference type="EC" id="1.14.11.2"/>
    </reaction>
</comment>
<evidence type="ECO:0000256" key="2">
    <source>
        <dbReference type="ARBA" id="ARBA00004123"/>
    </source>
</evidence>
<keyword evidence="12" id="KW-1133">Transmembrane helix</keyword>
<dbReference type="FunFam" id="2.60.120.620:FF:000002">
    <property type="entry name" value="Prolyl 4-hydroxylase 4"/>
    <property type="match status" value="1"/>
</dbReference>
<evidence type="ECO:0000256" key="16">
    <source>
        <dbReference type="ARBA" id="ARBA00023136"/>
    </source>
</evidence>
<keyword evidence="6" id="KW-0812">Transmembrane</keyword>
<keyword evidence="15" id="KW-0238">DNA-binding</keyword>
<proteinExistence type="inferred from homology"/>
<comment type="similarity">
    <text evidence="4">Belongs to the P4HA family.</text>
</comment>
<evidence type="ECO:0000256" key="4">
    <source>
        <dbReference type="ARBA" id="ARBA00006511"/>
    </source>
</evidence>
<keyword evidence="16" id="KW-0472">Membrane</keyword>
<evidence type="ECO:0000256" key="11">
    <source>
        <dbReference type="ARBA" id="ARBA00022968"/>
    </source>
</evidence>
<comment type="caution">
    <text evidence="23">The sequence shown here is derived from an EMBL/GenBank/DDBJ whole genome shotgun (WGS) entry which is preliminary data.</text>
</comment>
<dbReference type="PROSITE" id="PS51471">
    <property type="entry name" value="FE2OG_OXY"/>
    <property type="match status" value="1"/>
</dbReference>
<evidence type="ECO:0000256" key="3">
    <source>
        <dbReference type="ARBA" id="ARBA00004648"/>
    </source>
</evidence>
<dbReference type="SUPFAM" id="SSF46689">
    <property type="entry name" value="Homeodomain-like"/>
    <property type="match status" value="1"/>
</dbReference>
<evidence type="ECO:0000256" key="9">
    <source>
        <dbReference type="ARBA" id="ARBA00022824"/>
    </source>
</evidence>
<evidence type="ECO:0000256" key="7">
    <source>
        <dbReference type="ARBA" id="ARBA00022723"/>
    </source>
</evidence>
<dbReference type="PANTHER" id="PTHR47994:SF5">
    <property type="entry name" value="F14D16.11-RELATED"/>
    <property type="match status" value="1"/>
</dbReference>
<sequence length="697" mass="76985">MGWRKENGGSVLGLKPRGFASGFDPTRVTQLSWRPRAFLYKGFLSEEECDHLITLAKDKLEKSMVADNESGKSIMSEVRTSSGMFLLKAQDEIVADIEARIAAWTFLPVENGESIQILHYKNGEKYEPHFDYFHDKVNQLLGGHRIATVLMYLATVEEGGETVFPNSEGRFSQPKDDSWSDCAKKGYAVNPKKGDALLFFSLHPDATTDPSSLHGSCPVIVGEKWSATKWIHVRSFDKPSKRGVQGECVDEDEHCPKWAALSAIASPLHQPILHPLQPPLTPSLAMVRPPCCDKLNVKRGLWTAEEDAKILAYVSKHGIGNWTLVPKKAGLNRCGKSCRLRWSLIAKELPGRTDNDVKNYWNTKLRKKLTKMGIDPVTHKPFSQILTDYGNISGLPNTATRMGSFSRGLNNASVSVSGLSYTNMNDLKPLVEQFQVLNQETVQPHFFSEVPSSSSSSSSCSNVTQLSSPQSFPCQPSQAQFIPSSPFSWNDFLLGDPFLPTDLQQQEECDPQGTFSSTSPSLVTQNEFPYCKFNGLGYKDSNTFQCGATTGDDMGNSHKASSSPASSFVESILDRDSEMRAKLPELLGESFDYLNHPFPSADRAPPAAFGTTSFQAIGQKADVPQAAAMATRKRQEVTFQEMENQTPPFTVWEFKPPHLLILETRVKGVHSQLFSGDVLGLGPPENPLYLGFLPSSV</sequence>
<dbReference type="Gene3D" id="2.60.120.620">
    <property type="entry name" value="q2cbj1_9rhob like domain"/>
    <property type="match status" value="1"/>
</dbReference>
<dbReference type="GO" id="GO:0005634">
    <property type="term" value="C:nucleus"/>
    <property type="evidence" value="ECO:0007669"/>
    <property type="project" value="UniProtKB-SubCell"/>
</dbReference>
<evidence type="ECO:0000256" key="17">
    <source>
        <dbReference type="ARBA" id="ARBA00023180"/>
    </source>
</evidence>
<dbReference type="GO" id="GO:0005789">
    <property type="term" value="C:endoplasmic reticulum membrane"/>
    <property type="evidence" value="ECO:0007669"/>
    <property type="project" value="UniProtKB-SubCell"/>
</dbReference>
<accession>A0A438JI79</accession>
<dbReference type="Proteomes" id="UP000288805">
    <property type="component" value="Unassembled WGS sequence"/>
</dbReference>
<evidence type="ECO:0000256" key="8">
    <source>
        <dbReference type="ARBA" id="ARBA00022737"/>
    </source>
</evidence>
<feature type="domain" description="HTH myb-type" evidence="21">
    <location>
        <begin position="350"/>
        <end position="369"/>
    </location>
</feature>
<evidence type="ECO:0000256" key="10">
    <source>
        <dbReference type="ARBA" id="ARBA00022964"/>
    </source>
</evidence>
<keyword evidence="13" id="KW-0560">Oxidoreductase</keyword>
<dbReference type="InterPro" id="IPR017930">
    <property type="entry name" value="Myb_dom"/>
</dbReference>
<keyword evidence="11" id="KW-0735">Signal-anchor</keyword>
<evidence type="ECO:0000259" key="21">
    <source>
        <dbReference type="PROSITE" id="PS51294"/>
    </source>
</evidence>
<evidence type="ECO:0000256" key="1">
    <source>
        <dbReference type="ARBA" id="ARBA00001961"/>
    </source>
</evidence>
<comment type="cofactor">
    <cofactor evidence="1">
        <name>L-ascorbate</name>
        <dbReference type="ChEBI" id="CHEBI:38290"/>
    </cofactor>
</comment>
<name>A0A438JI79_VITVI</name>
<keyword evidence="14" id="KW-0408">Iron</keyword>